<dbReference type="Proteomes" id="UP000288716">
    <property type="component" value="Unassembled WGS sequence"/>
</dbReference>
<sequence>MAQRNHSGTQNWLLQV</sequence>
<dbReference type="EMBL" id="NCKV01001194">
    <property type="protein sequence ID" value="RWS28832.1"/>
    <property type="molecule type" value="Genomic_DNA"/>
</dbReference>
<dbReference type="AlphaFoldDB" id="A0A443SMW8"/>
<comment type="caution">
    <text evidence="1">The sequence shown here is derived from an EMBL/GenBank/DDBJ whole genome shotgun (WGS) entry which is preliminary data.</text>
</comment>
<gene>
    <name evidence="1" type="ORF">B4U80_05364</name>
</gene>
<accession>A0A443SMW8</accession>
<dbReference type="VEuPathDB" id="VectorBase:LDEU003208"/>
<name>A0A443SMW8_9ACAR</name>
<evidence type="ECO:0000313" key="1">
    <source>
        <dbReference type="EMBL" id="RWS28832.1"/>
    </source>
</evidence>
<organism evidence="1 2">
    <name type="scientific">Leptotrombidium deliense</name>
    <dbReference type="NCBI Taxonomy" id="299467"/>
    <lineage>
        <taxon>Eukaryota</taxon>
        <taxon>Metazoa</taxon>
        <taxon>Ecdysozoa</taxon>
        <taxon>Arthropoda</taxon>
        <taxon>Chelicerata</taxon>
        <taxon>Arachnida</taxon>
        <taxon>Acari</taxon>
        <taxon>Acariformes</taxon>
        <taxon>Trombidiformes</taxon>
        <taxon>Prostigmata</taxon>
        <taxon>Anystina</taxon>
        <taxon>Parasitengona</taxon>
        <taxon>Trombiculoidea</taxon>
        <taxon>Trombiculidae</taxon>
        <taxon>Leptotrombidium</taxon>
    </lineage>
</organism>
<reference evidence="1 2" key="1">
    <citation type="journal article" date="2018" name="Gigascience">
        <title>Genomes of trombidid mites reveal novel predicted allergens and laterally-transferred genes associated with secondary metabolism.</title>
        <authorList>
            <person name="Dong X."/>
            <person name="Chaisiri K."/>
            <person name="Xia D."/>
            <person name="Armstrong S.D."/>
            <person name="Fang Y."/>
            <person name="Donnelly M.J."/>
            <person name="Kadowaki T."/>
            <person name="McGarry J.W."/>
            <person name="Darby A.C."/>
            <person name="Makepeace B.L."/>
        </authorList>
    </citation>
    <scope>NUCLEOTIDE SEQUENCE [LARGE SCALE GENOMIC DNA]</scope>
    <source>
        <strain evidence="1">UoL-UT</strain>
    </source>
</reference>
<proteinExistence type="predicted"/>
<keyword evidence="2" id="KW-1185">Reference proteome</keyword>
<protein>
    <submittedName>
        <fullName evidence="1">Uncharacterized protein</fullName>
    </submittedName>
</protein>
<evidence type="ECO:0000313" key="2">
    <source>
        <dbReference type="Proteomes" id="UP000288716"/>
    </source>
</evidence>